<comment type="caution">
    <text evidence="2">The sequence shown here is derived from an EMBL/GenBank/DDBJ whole genome shotgun (WGS) entry which is preliminary data.</text>
</comment>
<organism evidence="2 3">
    <name type="scientific">Mesobacillus boroniphilus</name>
    <dbReference type="NCBI Taxonomy" id="308892"/>
    <lineage>
        <taxon>Bacteria</taxon>
        <taxon>Bacillati</taxon>
        <taxon>Bacillota</taxon>
        <taxon>Bacilli</taxon>
        <taxon>Bacillales</taxon>
        <taxon>Bacillaceae</taxon>
        <taxon>Mesobacillus</taxon>
    </lineage>
</organism>
<evidence type="ECO:0000313" key="3">
    <source>
        <dbReference type="Proteomes" id="UP000761411"/>
    </source>
</evidence>
<keyword evidence="1" id="KW-1133">Transmembrane helix</keyword>
<feature type="transmembrane region" description="Helical" evidence="1">
    <location>
        <begin position="12"/>
        <end position="32"/>
    </location>
</feature>
<proteinExistence type="predicted"/>
<protein>
    <submittedName>
        <fullName evidence="2">Uncharacterized protein</fullName>
    </submittedName>
</protein>
<dbReference type="RefSeq" id="WP_213371708.1">
    <property type="nucleotide sequence ID" value="NZ_QTKX01000003.1"/>
</dbReference>
<dbReference type="Proteomes" id="UP000761411">
    <property type="component" value="Unassembled WGS sequence"/>
</dbReference>
<evidence type="ECO:0000256" key="1">
    <source>
        <dbReference type="SAM" id="Phobius"/>
    </source>
</evidence>
<dbReference type="EMBL" id="QTKX01000003">
    <property type="protein sequence ID" value="MBS8266413.1"/>
    <property type="molecule type" value="Genomic_DNA"/>
</dbReference>
<dbReference type="AlphaFoldDB" id="A0A944CNF2"/>
<accession>A0A944CNF2</accession>
<reference evidence="2 3" key="1">
    <citation type="journal article" date="2021" name="Microorganisms">
        <title>Bacterial Dimethylsulfoniopropionate Biosynthesis in the East China Sea.</title>
        <authorList>
            <person name="Liu J."/>
            <person name="Zhang Y."/>
            <person name="Liu J."/>
            <person name="Zhong H."/>
            <person name="Williams B.T."/>
            <person name="Zheng Y."/>
            <person name="Curson A.R.J."/>
            <person name="Sun C."/>
            <person name="Sun H."/>
            <person name="Song D."/>
            <person name="Wagner Mackenzie B."/>
            <person name="Bermejo Martinez A."/>
            <person name="Todd J.D."/>
            <person name="Zhang X.H."/>
        </authorList>
    </citation>
    <scope>NUCLEOTIDE SEQUENCE [LARGE SCALE GENOMIC DNA]</scope>
    <source>
        <strain evidence="2 3">ESS08</strain>
    </source>
</reference>
<evidence type="ECO:0000313" key="2">
    <source>
        <dbReference type="EMBL" id="MBS8266413.1"/>
    </source>
</evidence>
<sequence>MANLLDVLKIVGGYLVLVFILWCTQGYAGIWVDLPADYGAKMLDWVVFSLLFRHIDNITKNPWQ</sequence>
<keyword evidence="3" id="KW-1185">Reference proteome</keyword>
<gene>
    <name evidence="2" type="ORF">DYI25_18475</name>
</gene>
<keyword evidence="1" id="KW-0812">Transmembrane</keyword>
<name>A0A944CNF2_9BACI</name>
<keyword evidence="1" id="KW-0472">Membrane</keyword>